<dbReference type="AlphaFoldDB" id="A0A937UPZ1"/>
<keyword evidence="2" id="KW-0472">Membrane</keyword>
<accession>A0A937UPZ1</accession>
<dbReference type="EMBL" id="JAEACQ010000163">
    <property type="protein sequence ID" value="MBL7627735.1"/>
    <property type="molecule type" value="Genomic_DNA"/>
</dbReference>
<feature type="transmembrane region" description="Helical" evidence="2">
    <location>
        <begin position="359"/>
        <end position="380"/>
    </location>
</feature>
<feature type="compositionally biased region" description="Low complexity" evidence="1">
    <location>
        <begin position="390"/>
        <end position="404"/>
    </location>
</feature>
<feature type="compositionally biased region" description="Low complexity" evidence="1">
    <location>
        <begin position="301"/>
        <end position="323"/>
    </location>
</feature>
<keyword evidence="2" id="KW-1133">Transmembrane helix</keyword>
<gene>
    <name evidence="3" type="ORF">I7412_11260</name>
</gene>
<feature type="region of interest" description="Disordered" evidence="1">
    <location>
        <begin position="1"/>
        <end position="344"/>
    </location>
</feature>
<evidence type="ECO:0000313" key="3">
    <source>
        <dbReference type="EMBL" id="MBL7627735.1"/>
    </source>
</evidence>
<name>A0A937UPZ1_9ACTN</name>
<evidence type="ECO:0000256" key="1">
    <source>
        <dbReference type="SAM" id="MobiDB-lite"/>
    </source>
</evidence>
<feature type="compositionally biased region" description="Basic and acidic residues" evidence="1">
    <location>
        <begin position="54"/>
        <end position="79"/>
    </location>
</feature>
<proteinExistence type="predicted"/>
<feature type="compositionally biased region" description="Gly residues" evidence="1">
    <location>
        <begin position="199"/>
        <end position="212"/>
    </location>
</feature>
<sequence length="565" mass="57975">MTDGARRPGPADPRRPPASGPGSLPDRLRSGRSSADEPDEYHQDDYGRGGAEGYRPRPDPRRAGRETRGFDAARRDERPAGSGSGHHPAAGRGAGERGYTGRADDWDGSGPRRQDEPHRRDSDPRRGRGYRDVDGDASGSHRPGGPGFPPDRRQRPPRPGDGVPAGPASPSREAGEPGGRRTGRPAGRPYPDDDPYPPGGGGRQDGRGGATGGRPAAGRPKPDDAEPDTGALFAEPPARARGGTGRFASRPGEATGERTRAGGRGGGYEAGRHQEDGPAEGDEGGFSPSRGGGTGPRRKAPGTAATRSTPTGTTGTTGPGRRAAVGREDGTAGGADEPGIDEPGARAPEVGLGLFLRRLVIALVWLGFALGLGVGAGVVWEKVRPSGEEATAGPSPTPSTTQAPTAPPSEPPPSSSPTPAVPSDWVAANDSASGTTWSHPGTWTMRQDSVGIFYGEPSGARMVGVARRTGVDGAGALSKVQALEFGGQPGLAVTGSGDVKDTFSGATVRELTGSYTRQGEKVSYLMRTVETPNAVYVLIARAPAASDAELDTLMASLRASFQPPA</sequence>
<feature type="region of interest" description="Disordered" evidence="1">
    <location>
        <begin position="387"/>
        <end position="442"/>
    </location>
</feature>
<dbReference type="Proteomes" id="UP000604475">
    <property type="component" value="Unassembled WGS sequence"/>
</dbReference>
<protein>
    <submittedName>
        <fullName evidence="3">Uncharacterized protein</fullName>
    </submittedName>
</protein>
<reference evidence="3" key="1">
    <citation type="submission" date="2020-12" db="EMBL/GenBank/DDBJ databases">
        <title>Genomic characterization of non-nitrogen-fixing Frankia strains.</title>
        <authorList>
            <person name="Carlos-Shanley C."/>
            <person name="Guerra T."/>
            <person name="Hahn D."/>
        </authorList>
    </citation>
    <scope>NUCLEOTIDE SEQUENCE</scope>
    <source>
        <strain evidence="3">CN6</strain>
    </source>
</reference>
<organism evidence="3 4">
    <name type="scientific">Frankia nepalensis</name>
    <dbReference type="NCBI Taxonomy" id="1836974"/>
    <lineage>
        <taxon>Bacteria</taxon>
        <taxon>Bacillati</taxon>
        <taxon>Actinomycetota</taxon>
        <taxon>Actinomycetes</taxon>
        <taxon>Frankiales</taxon>
        <taxon>Frankiaceae</taxon>
        <taxon>Frankia</taxon>
    </lineage>
</organism>
<keyword evidence="4" id="KW-1185">Reference proteome</keyword>
<feature type="compositionally biased region" description="Pro residues" evidence="1">
    <location>
        <begin position="405"/>
        <end position="420"/>
    </location>
</feature>
<evidence type="ECO:0000313" key="4">
    <source>
        <dbReference type="Proteomes" id="UP000604475"/>
    </source>
</evidence>
<keyword evidence="2" id="KW-0812">Transmembrane</keyword>
<comment type="caution">
    <text evidence="3">The sequence shown here is derived from an EMBL/GenBank/DDBJ whole genome shotgun (WGS) entry which is preliminary data.</text>
</comment>
<dbReference type="RefSeq" id="WP_203010096.1">
    <property type="nucleotide sequence ID" value="NZ_JADWYU010000082.1"/>
</dbReference>
<feature type="compositionally biased region" description="Polar residues" evidence="1">
    <location>
        <begin position="430"/>
        <end position="442"/>
    </location>
</feature>
<evidence type="ECO:0000256" key="2">
    <source>
        <dbReference type="SAM" id="Phobius"/>
    </source>
</evidence>
<feature type="compositionally biased region" description="Basic and acidic residues" evidence="1">
    <location>
        <begin position="102"/>
        <end position="134"/>
    </location>
</feature>